<accession>W4PXY4</accession>
<proteinExistence type="predicted"/>
<dbReference type="AlphaFoldDB" id="W4PXY4"/>
<evidence type="ECO:0000313" key="2">
    <source>
        <dbReference type="EMBL" id="GAE24597.1"/>
    </source>
</evidence>
<gene>
    <name evidence="2" type="ORF">JCM9140_538</name>
</gene>
<organism evidence="2 3">
    <name type="scientific">Halalkalibacter wakoensis JCM 9140</name>
    <dbReference type="NCBI Taxonomy" id="1236970"/>
    <lineage>
        <taxon>Bacteria</taxon>
        <taxon>Bacillati</taxon>
        <taxon>Bacillota</taxon>
        <taxon>Bacilli</taxon>
        <taxon>Bacillales</taxon>
        <taxon>Bacillaceae</taxon>
        <taxon>Halalkalibacter</taxon>
    </lineage>
</organism>
<dbReference type="Pfam" id="PF09581">
    <property type="entry name" value="Spore_III_AF"/>
    <property type="match status" value="1"/>
</dbReference>
<protein>
    <submittedName>
        <fullName evidence="2">Stage III sporulation protein AF</fullName>
    </submittedName>
</protein>
<keyword evidence="1" id="KW-1133">Transmembrane helix</keyword>
<dbReference type="RefSeq" id="WP_034741853.1">
    <property type="nucleotide sequence ID" value="NZ_BAUT01000003.1"/>
</dbReference>
<dbReference type="STRING" id="1236970.JCM9140_538"/>
<dbReference type="InterPro" id="IPR014245">
    <property type="entry name" value="Spore_III_AF"/>
</dbReference>
<feature type="transmembrane region" description="Helical" evidence="1">
    <location>
        <begin position="6"/>
        <end position="25"/>
    </location>
</feature>
<comment type="caution">
    <text evidence="2">The sequence shown here is derived from an EMBL/GenBank/DDBJ whole genome shotgun (WGS) entry which is preliminary data.</text>
</comment>
<reference evidence="2" key="1">
    <citation type="journal article" date="2014" name="Genome Announc.">
        <title>Draft Genome Sequences of Three Alkaliphilic Bacillus Strains, Bacillus wakoensis JCM 9140T, Bacillus akibai JCM 9157T, and Bacillus hemicellulosilyticus JCM 9152T.</title>
        <authorList>
            <person name="Yuki M."/>
            <person name="Oshima K."/>
            <person name="Suda W."/>
            <person name="Oshida Y."/>
            <person name="Kitamura K."/>
            <person name="Iida T."/>
            <person name="Hattori M."/>
            <person name="Ohkuma M."/>
        </authorList>
    </citation>
    <scope>NUCLEOTIDE SEQUENCE [LARGE SCALE GENOMIC DNA]</scope>
    <source>
        <strain evidence="2">JCM 9140</strain>
    </source>
</reference>
<dbReference type="NCBIfam" id="TIGR02896">
    <property type="entry name" value="spore_III_AF"/>
    <property type="match status" value="1"/>
</dbReference>
<name>W4PXY4_9BACI</name>
<dbReference type="Proteomes" id="UP000018890">
    <property type="component" value="Unassembled WGS sequence"/>
</dbReference>
<sequence length="220" mass="25102">MGFLTEWLTNIILLILLATILELMLPNSNMQRYVKMVVGLLLLVVMLQPLLSIFTEDVDEWLFSLAGETEQTERLVNDSINLQKRDIESGVRAYTLEQVAVQLERQVAGELKDQHSLVIKEVEIDLEGDINQAIDEEQITAIHVFVQTISDNEEVEEENESSEISPVQVVRIDTTSRGQQRQEMEETAFDLQPVQTLLSQNWQIPKDKILLAWEGGKQAQ</sequence>
<keyword evidence="3" id="KW-1185">Reference proteome</keyword>
<keyword evidence="1" id="KW-0472">Membrane</keyword>
<evidence type="ECO:0000313" key="3">
    <source>
        <dbReference type="Proteomes" id="UP000018890"/>
    </source>
</evidence>
<dbReference type="OrthoDB" id="2375554at2"/>
<keyword evidence="1" id="KW-0812">Transmembrane</keyword>
<feature type="transmembrane region" description="Helical" evidence="1">
    <location>
        <begin position="37"/>
        <end position="55"/>
    </location>
</feature>
<evidence type="ECO:0000256" key="1">
    <source>
        <dbReference type="SAM" id="Phobius"/>
    </source>
</evidence>
<dbReference type="EMBL" id="BAUT01000003">
    <property type="protein sequence ID" value="GAE24597.1"/>
    <property type="molecule type" value="Genomic_DNA"/>
</dbReference>